<dbReference type="GO" id="GO:0007165">
    <property type="term" value="P:signal transduction"/>
    <property type="evidence" value="ECO:0007669"/>
    <property type="project" value="UniProtKB-ARBA"/>
</dbReference>
<evidence type="ECO:0000256" key="4">
    <source>
        <dbReference type="SAM" id="MobiDB-lite"/>
    </source>
</evidence>
<dbReference type="EMBL" id="JAGHQM010001037">
    <property type="protein sequence ID" value="KAH0556713.1"/>
    <property type="molecule type" value="Genomic_DNA"/>
</dbReference>
<dbReference type="FunFam" id="2.60.40.10:FF:000562">
    <property type="entry name" value="Snf1 kinase complex beta-subunit Gal83"/>
    <property type="match status" value="1"/>
</dbReference>
<dbReference type="InterPro" id="IPR013783">
    <property type="entry name" value="Ig-like_fold"/>
</dbReference>
<dbReference type="InterPro" id="IPR032640">
    <property type="entry name" value="AMPK1_CBM"/>
</dbReference>
<dbReference type="Pfam" id="PF22893">
    <property type="entry name" value="ULD_2"/>
    <property type="match status" value="1"/>
</dbReference>
<keyword evidence="3" id="KW-0963">Cytoplasm</keyword>
<evidence type="ECO:0000259" key="5">
    <source>
        <dbReference type="Pfam" id="PF16561"/>
    </source>
</evidence>
<feature type="domain" description="Ubiquitin-like" evidence="6">
    <location>
        <begin position="205"/>
        <end position="286"/>
    </location>
</feature>
<dbReference type="GO" id="GO:0031588">
    <property type="term" value="C:nucleotide-activated protein kinase complex"/>
    <property type="evidence" value="ECO:0007669"/>
    <property type="project" value="TreeGrafter"/>
</dbReference>
<name>A0A9P8L999_9PEZI</name>
<evidence type="ECO:0000256" key="3">
    <source>
        <dbReference type="ARBA" id="ARBA00022490"/>
    </source>
</evidence>
<dbReference type="InterPro" id="IPR050827">
    <property type="entry name" value="CRP1_MDG1_kinase"/>
</dbReference>
<feature type="non-terminal residue" evidence="7">
    <location>
        <position position="544"/>
    </location>
</feature>
<sequence length="544" mass="61136">GLVLKITGALSDSRGAAPDYRSFISTLKSFGSCINTISGVLDKYVQRASASDLHEKALINGILHEGACTVQLLNAFLDDTYKYTASLLPKRESKKFEAAQAIIRCAIFRKDGLKPFQKAWREISWAVFKKEDVLKLERDLQGHIHAFQTYGIFLSLLSLSRIEKLARENAVVTRDNQVVLLEKLGSLVSLCNRTMPPQIPDRLNQQQPVFFLDALGRTLSLPRQMLVTIERFHRHLEIMFEGLPGHRKVMKKEYAIEGAEGGVEITADEWHSKVTAGSQIAMSVLFNMLSGASTVDIQSCPRCRTQNSELSSQEGMAECFNCNLVFRIVDTECVVELPDEDDTSQNQTTEARDSARSIDASTASNKQPAKKKRNTEEDAFRRIRYIRETLIQRKAAPASQEMDDDGDFPDTSHERMVPTTIEWNQGGKLLYVTGTFAGWNRKYRLRESSSGRFSFIIPLPPGTHHIKFIVDGEMRTSDDLPKAVDYGNILVNYIEVSADELPPRPFLTEEKAPSSTQQPSVLISPVEASHNLTAERLWNSQIFM</sequence>
<dbReference type="PANTHER" id="PTHR10343">
    <property type="entry name" value="5'-AMP-ACTIVATED PROTEIN KINASE , BETA SUBUNIT"/>
    <property type="match status" value="1"/>
</dbReference>
<dbReference type="Gene3D" id="2.60.40.10">
    <property type="entry name" value="Immunoglobulins"/>
    <property type="match status" value="1"/>
</dbReference>
<protein>
    <recommendedName>
        <fullName evidence="9">AMP-activated protein kinase glycogen-binding domain-containing protein</fullName>
    </recommendedName>
</protein>
<evidence type="ECO:0000313" key="7">
    <source>
        <dbReference type="EMBL" id="KAH0556713.1"/>
    </source>
</evidence>
<evidence type="ECO:0000313" key="8">
    <source>
        <dbReference type="Proteomes" id="UP000750711"/>
    </source>
</evidence>
<gene>
    <name evidence="7" type="ORF">GP486_005499</name>
</gene>
<comment type="subcellular location">
    <subcellularLocation>
        <location evidence="1">Cytoplasm</location>
    </subcellularLocation>
</comment>
<keyword evidence="8" id="KW-1185">Reference proteome</keyword>
<dbReference type="AlphaFoldDB" id="A0A9P8L999"/>
<dbReference type="GO" id="GO:0019901">
    <property type="term" value="F:protein kinase binding"/>
    <property type="evidence" value="ECO:0007669"/>
    <property type="project" value="TreeGrafter"/>
</dbReference>
<proteinExistence type="inferred from homology"/>
<dbReference type="GO" id="GO:0005737">
    <property type="term" value="C:cytoplasm"/>
    <property type="evidence" value="ECO:0007669"/>
    <property type="project" value="UniProtKB-SubCell"/>
</dbReference>
<evidence type="ECO:0000256" key="1">
    <source>
        <dbReference type="ARBA" id="ARBA00004496"/>
    </source>
</evidence>
<dbReference type="GO" id="GO:0005634">
    <property type="term" value="C:nucleus"/>
    <property type="evidence" value="ECO:0007669"/>
    <property type="project" value="TreeGrafter"/>
</dbReference>
<dbReference type="Pfam" id="PF16561">
    <property type="entry name" value="AMPK1_CBM"/>
    <property type="match status" value="1"/>
</dbReference>
<comment type="caution">
    <text evidence="7">The sequence shown here is derived from an EMBL/GenBank/DDBJ whole genome shotgun (WGS) entry which is preliminary data.</text>
</comment>
<dbReference type="InterPro" id="IPR054464">
    <property type="entry name" value="ULD_fung"/>
</dbReference>
<dbReference type="SUPFAM" id="SSF81296">
    <property type="entry name" value="E set domains"/>
    <property type="match status" value="1"/>
</dbReference>
<reference evidence="7" key="1">
    <citation type="submission" date="2021-03" db="EMBL/GenBank/DDBJ databases">
        <title>Comparative genomics and phylogenomic investigation of the class Geoglossomycetes provide insights into ecological specialization and systematics.</title>
        <authorList>
            <person name="Melie T."/>
            <person name="Pirro S."/>
            <person name="Miller A.N."/>
            <person name="Quandt A."/>
        </authorList>
    </citation>
    <scope>NUCLEOTIDE SEQUENCE</scope>
    <source>
        <strain evidence="7">CAQ_001_2017</strain>
    </source>
</reference>
<dbReference type="PANTHER" id="PTHR10343:SF84">
    <property type="entry name" value="5'-AMP-ACTIVATED PROTEIN KINASE SUBUNIT BETA-1"/>
    <property type="match status" value="1"/>
</dbReference>
<organism evidence="7 8">
    <name type="scientific">Trichoglossum hirsutum</name>
    <dbReference type="NCBI Taxonomy" id="265104"/>
    <lineage>
        <taxon>Eukaryota</taxon>
        <taxon>Fungi</taxon>
        <taxon>Dikarya</taxon>
        <taxon>Ascomycota</taxon>
        <taxon>Pezizomycotina</taxon>
        <taxon>Geoglossomycetes</taxon>
        <taxon>Geoglossales</taxon>
        <taxon>Geoglossaceae</taxon>
        <taxon>Trichoglossum</taxon>
    </lineage>
</organism>
<dbReference type="InterPro" id="IPR014756">
    <property type="entry name" value="Ig_E-set"/>
</dbReference>
<evidence type="ECO:0008006" key="9">
    <source>
        <dbReference type="Google" id="ProtNLM"/>
    </source>
</evidence>
<feature type="region of interest" description="Disordered" evidence="4">
    <location>
        <begin position="339"/>
        <end position="378"/>
    </location>
</feature>
<feature type="domain" description="AMP-activated protein kinase glycogen-binding" evidence="5">
    <location>
        <begin position="417"/>
        <end position="500"/>
    </location>
</feature>
<dbReference type="Proteomes" id="UP000750711">
    <property type="component" value="Unassembled WGS sequence"/>
</dbReference>
<accession>A0A9P8L999</accession>
<comment type="similarity">
    <text evidence="2">Belongs to the 5'-AMP-activated protein kinase beta subunit family.</text>
</comment>
<evidence type="ECO:0000256" key="2">
    <source>
        <dbReference type="ARBA" id="ARBA00010926"/>
    </source>
</evidence>
<dbReference type="CDD" id="cd02859">
    <property type="entry name" value="E_set_AMPKbeta_like_N"/>
    <property type="match status" value="1"/>
</dbReference>
<evidence type="ECO:0000259" key="6">
    <source>
        <dbReference type="Pfam" id="PF22893"/>
    </source>
</evidence>